<dbReference type="Pfam" id="PF07969">
    <property type="entry name" value="Amidohydro_3"/>
    <property type="match status" value="1"/>
</dbReference>
<dbReference type="PANTHER" id="PTHR22642:SF2">
    <property type="entry name" value="PROTEIN LONG AFTER FAR-RED 3"/>
    <property type="match status" value="1"/>
</dbReference>
<dbReference type="PANTHER" id="PTHR22642">
    <property type="entry name" value="IMIDAZOLONEPROPIONASE"/>
    <property type="match status" value="1"/>
</dbReference>
<dbReference type="InterPro" id="IPR013108">
    <property type="entry name" value="Amidohydro_3"/>
</dbReference>
<dbReference type="EC" id="3.5.1.91" evidence="2"/>
<dbReference type="InterPro" id="IPR033932">
    <property type="entry name" value="YtcJ-like"/>
</dbReference>
<dbReference type="EMBL" id="CACRUE010000022">
    <property type="protein sequence ID" value="VYT92881.1"/>
    <property type="molecule type" value="Genomic_DNA"/>
</dbReference>
<dbReference type="GO" id="GO:0016810">
    <property type="term" value="F:hydrolase activity, acting on carbon-nitrogen (but not peptide) bonds"/>
    <property type="evidence" value="ECO:0007669"/>
    <property type="project" value="InterPro"/>
</dbReference>
<dbReference type="SUPFAM" id="SSF51338">
    <property type="entry name" value="Composite domain of metallo-dependent hydrolases"/>
    <property type="match status" value="1"/>
</dbReference>
<accession>A0A6N3AMT5</accession>
<keyword evidence="2" id="KW-0378">Hydrolase</keyword>
<dbReference type="AlphaFoldDB" id="A0A6N3AMT5"/>
<dbReference type="InterPro" id="IPR011059">
    <property type="entry name" value="Metal-dep_hydrolase_composite"/>
</dbReference>
<proteinExistence type="predicted"/>
<dbReference type="SUPFAM" id="SSF51556">
    <property type="entry name" value="Metallo-dependent hydrolases"/>
    <property type="match status" value="1"/>
</dbReference>
<dbReference type="Gene3D" id="2.30.40.10">
    <property type="entry name" value="Urease, subunit C, domain 1"/>
    <property type="match status" value="1"/>
</dbReference>
<dbReference type="RefSeq" id="WP_024037503.1">
    <property type="nucleotide sequence ID" value="NZ_CACRUE010000022.1"/>
</dbReference>
<reference evidence="2" key="1">
    <citation type="submission" date="2019-11" db="EMBL/GenBank/DDBJ databases">
        <authorList>
            <person name="Feng L."/>
        </authorList>
    </citation>
    <scope>NUCLEOTIDE SEQUENCE</scope>
    <source>
        <strain evidence="2">IbartlettiiLFYP30</strain>
    </source>
</reference>
<dbReference type="Gene3D" id="3.10.310.70">
    <property type="match status" value="1"/>
</dbReference>
<dbReference type="Gene3D" id="3.20.20.140">
    <property type="entry name" value="Metal-dependent hydrolases"/>
    <property type="match status" value="1"/>
</dbReference>
<name>A0A6N3AMT5_9FIRM</name>
<dbReference type="InterPro" id="IPR032466">
    <property type="entry name" value="Metal_Hydrolase"/>
</dbReference>
<evidence type="ECO:0000259" key="1">
    <source>
        <dbReference type="Pfam" id="PF07969"/>
    </source>
</evidence>
<dbReference type="CDD" id="cd01300">
    <property type="entry name" value="YtcJ_like"/>
    <property type="match status" value="1"/>
</dbReference>
<organism evidence="2">
    <name type="scientific">Intestinibacter bartlettii</name>
    <dbReference type="NCBI Taxonomy" id="261299"/>
    <lineage>
        <taxon>Bacteria</taxon>
        <taxon>Bacillati</taxon>
        <taxon>Bacillota</taxon>
        <taxon>Clostridia</taxon>
        <taxon>Peptostreptococcales</taxon>
        <taxon>Peptostreptococcaceae</taxon>
        <taxon>Intestinibacter</taxon>
    </lineage>
</organism>
<protein>
    <submittedName>
        <fullName evidence="2">N-substituted formamide deformylase</fullName>
        <ecNumber evidence="2">3.5.1.91</ecNumber>
    </submittedName>
</protein>
<sequence length="527" mass="59308">MTKKLFYNGDILTLEDELYAEAVLVEDGKIKAVGKKDELMIQNSDAEMIDLQGKTLMPSFIDAHSHFFGYANSKLQVSLEDAVDFEDIANRIKTFIEKNNVPEGVWINANNFDYNTLAEKTYPRIDFLDEVVPNNPIIIANKSGHNGLVNSLGMKELGITIDTPDPEGGVIFKENGKLNGYLEENAFINNVQRVPMSSTEDIMKAVLEAQNDYASYGITTMQEGMVVPLLADLLAYMAHSGMMKIDYIAYVDIREREKIFEKLQGCINEYKNHFKIGGFKTFLDGSPQGRTAYMRTDYQGEEGYRAYPVMSGEELESLIEIALKENMQILAHCNGDAAVAQYLEQYKKAKENLNTDNDIRPVIVHAQLMGLDQLPEVKKLGMIPSFFVAHVYHWGNIHVQNFGLERASQISPAKAALDLGIKFTFHQDAPVIEPNMLETIWIACNRKMKDGTVLGEEQRIPVLAAIEAVTKNAAYQYFEEDIKGTIKENKLADLVILDKNPLKVDVDDIRNIKVVETFKEGNSIYKA</sequence>
<evidence type="ECO:0000313" key="2">
    <source>
        <dbReference type="EMBL" id="VYT92881.1"/>
    </source>
</evidence>
<feature type="domain" description="Amidohydrolase 3" evidence="1">
    <location>
        <begin position="47"/>
        <end position="525"/>
    </location>
</feature>
<gene>
    <name evidence="2" type="primary">nfdA_3</name>
    <name evidence="2" type="ORF">IBLFYP30_01344</name>
</gene>